<dbReference type="SUPFAM" id="SSF55729">
    <property type="entry name" value="Acyl-CoA N-acyltransferases (Nat)"/>
    <property type="match status" value="1"/>
</dbReference>
<evidence type="ECO:0000313" key="3">
    <source>
        <dbReference type="Proteomes" id="UP001209654"/>
    </source>
</evidence>
<dbReference type="InterPro" id="IPR016181">
    <property type="entry name" value="Acyl_CoA_acyltransferase"/>
</dbReference>
<accession>A0ABQ5MZN0</accession>
<dbReference type="PANTHER" id="PTHR43792">
    <property type="entry name" value="GNAT FAMILY, PUTATIVE (AFU_ORTHOLOGUE AFUA_3G00765)-RELATED-RELATED"/>
    <property type="match status" value="1"/>
</dbReference>
<evidence type="ECO:0000259" key="1">
    <source>
        <dbReference type="PROSITE" id="PS51186"/>
    </source>
</evidence>
<dbReference type="PROSITE" id="PS51186">
    <property type="entry name" value="GNAT"/>
    <property type="match status" value="1"/>
</dbReference>
<dbReference type="Pfam" id="PF13302">
    <property type="entry name" value="Acetyltransf_3"/>
    <property type="match status" value="1"/>
</dbReference>
<dbReference type="PANTHER" id="PTHR43792:SF1">
    <property type="entry name" value="N-ACETYLTRANSFERASE DOMAIN-CONTAINING PROTEIN"/>
    <property type="match status" value="1"/>
</dbReference>
<dbReference type="RefSeq" id="WP_264797450.1">
    <property type="nucleotide sequence ID" value="NZ_BRVS01000031.1"/>
</dbReference>
<organism evidence="2 3">
    <name type="scientific">Arthrobacter mangrovi</name>
    <dbReference type="NCBI Taxonomy" id="2966350"/>
    <lineage>
        <taxon>Bacteria</taxon>
        <taxon>Bacillati</taxon>
        <taxon>Actinomycetota</taxon>
        <taxon>Actinomycetes</taxon>
        <taxon>Micrococcales</taxon>
        <taxon>Micrococcaceae</taxon>
        <taxon>Arthrobacter</taxon>
    </lineage>
</organism>
<dbReference type="Proteomes" id="UP001209654">
    <property type="component" value="Unassembled WGS sequence"/>
</dbReference>
<dbReference type="InterPro" id="IPR000182">
    <property type="entry name" value="GNAT_dom"/>
</dbReference>
<gene>
    <name evidence="2" type="ORF">AHIS1636_37980</name>
</gene>
<feature type="domain" description="N-acetyltransferase" evidence="1">
    <location>
        <begin position="33"/>
        <end position="185"/>
    </location>
</feature>
<comment type="caution">
    <text evidence="2">The sequence shown here is derived from an EMBL/GenBank/DDBJ whole genome shotgun (WGS) entry which is preliminary data.</text>
</comment>
<protein>
    <submittedName>
        <fullName evidence="2">GNAT family acetyltransferase</fullName>
    </submittedName>
</protein>
<keyword evidence="3" id="KW-1185">Reference proteome</keyword>
<dbReference type="InterPro" id="IPR051531">
    <property type="entry name" value="N-acetyltransferase"/>
</dbReference>
<name>A0ABQ5MZN0_9MICC</name>
<reference evidence="2 3" key="1">
    <citation type="journal article" date="2023" name="Int. J. Syst. Evol. Microbiol.">
        <title>Arthrobacter mangrovi sp. nov., an actinobacterium isolated from the rhizosphere of a mangrove.</title>
        <authorList>
            <person name="Hamada M."/>
            <person name="Saitou S."/>
            <person name="Enomoto N."/>
            <person name="Nanri K."/>
            <person name="Hidaka K."/>
            <person name="Miura T."/>
            <person name="Tamura T."/>
        </authorList>
    </citation>
    <scope>NUCLEOTIDE SEQUENCE [LARGE SCALE GENOMIC DNA]</scope>
    <source>
        <strain evidence="2 3">NBRC 112813</strain>
    </source>
</reference>
<sequence>MAPSIGGFGRDVETTLQTERLILNRPRGEDIDTMFRILSDRRATRHNPSDALNWREEAEGLFQHWDEQWDRHGIGYFAVRLPDRAEPIGFAGTKHVLCDGRPVLILYCRFDHRFWNQGYGKEAVRAVVKHANELFELPPMLARVRPGNTAWAEIVRAAGFEPAPGLGSQGEDGHEDAYVLNWTRNL</sequence>
<evidence type="ECO:0000313" key="2">
    <source>
        <dbReference type="EMBL" id="GLB69355.1"/>
    </source>
</evidence>
<dbReference type="Gene3D" id="3.40.630.30">
    <property type="match status" value="1"/>
</dbReference>
<dbReference type="EMBL" id="BRVS01000031">
    <property type="protein sequence ID" value="GLB69355.1"/>
    <property type="molecule type" value="Genomic_DNA"/>
</dbReference>
<proteinExistence type="predicted"/>